<dbReference type="PANTHER" id="PTHR13799:SF14">
    <property type="entry name" value="GTP CYCLOHYDROLASE 1 TYPE 2 HOMOLOG"/>
    <property type="match status" value="1"/>
</dbReference>
<protein>
    <recommendedName>
        <fullName evidence="3">GTP cyclohydrolase 1 type 2 homolog</fullName>
    </recommendedName>
</protein>
<feature type="binding site" evidence="5">
    <location>
        <position position="224"/>
    </location>
    <ligand>
        <name>a divalent metal cation</name>
        <dbReference type="ChEBI" id="CHEBI:60240"/>
        <label>1</label>
    </ligand>
</feature>
<feature type="binding site" evidence="5">
    <location>
        <position position="64"/>
    </location>
    <ligand>
        <name>a divalent metal cation</name>
        <dbReference type="ChEBI" id="CHEBI:60240"/>
        <label>2</label>
    </ligand>
</feature>
<evidence type="ECO:0000313" key="6">
    <source>
        <dbReference type="EMBL" id="QNN75367.1"/>
    </source>
</evidence>
<dbReference type="Gene3D" id="3.40.1390.30">
    <property type="entry name" value="NIF3 (NGG1p interacting factor 3)-like"/>
    <property type="match status" value="2"/>
</dbReference>
<dbReference type="FunFam" id="3.40.1390.30:FF:000001">
    <property type="entry name" value="GTP cyclohydrolase 1 type 2"/>
    <property type="match status" value="1"/>
</dbReference>
<dbReference type="GO" id="GO:0005737">
    <property type="term" value="C:cytoplasm"/>
    <property type="evidence" value="ECO:0007669"/>
    <property type="project" value="TreeGrafter"/>
</dbReference>
<accession>A0A7G9T5J2</accession>
<dbReference type="Proteomes" id="UP000515800">
    <property type="component" value="Chromosome"/>
</dbReference>
<evidence type="ECO:0000256" key="4">
    <source>
        <dbReference type="ARBA" id="ARBA00022723"/>
    </source>
</evidence>
<proteinExistence type="inferred from homology"/>
<sequence length="266" mass="29502">MKASDLIAKIEAYAPRELAWEADPIGLQLGDPGQEIHTVMTALDVRPEVVQEAIEKHVDFIFSHHPLIFKPARDLDLSSPQNKMYADLLKHQIVVYSAHTNLDATKGGMNDWLAETLQIHATKPLLPNDDGVTGIGRIGQLDTALTVEEYAQFIKEKFGVVAVRVIANDLQRSIKTIAVLGGDGGREYPVALAAGADAFVTADLYYHTAHDVLADDFVVIDPDHHMEAVAKAKMVNLIQEWNRAMQWQLDKVFASTINTDPYTYVF</sequence>
<feature type="binding site" evidence="5">
    <location>
        <position position="65"/>
    </location>
    <ligand>
        <name>a divalent metal cation</name>
        <dbReference type="ChEBI" id="CHEBI:60240"/>
        <label>1</label>
    </ligand>
</feature>
<evidence type="ECO:0000256" key="2">
    <source>
        <dbReference type="ARBA" id="ARBA00011643"/>
    </source>
</evidence>
<reference evidence="6 7" key="1">
    <citation type="submission" date="2020-08" db="EMBL/GenBank/DDBJ databases">
        <title>Genome sequence of Weissella diestrammenae KACC 16890T.</title>
        <authorList>
            <person name="Hyun D.-W."/>
            <person name="Bae J.-W."/>
        </authorList>
    </citation>
    <scope>NUCLEOTIDE SEQUENCE [LARGE SCALE GENOMIC DNA]</scope>
    <source>
        <strain evidence="6 7">KACC 16890</strain>
    </source>
</reference>
<dbReference type="NCBIfam" id="TIGR00486">
    <property type="entry name" value="YbgI_SA1388"/>
    <property type="match status" value="1"/>
</dbReference>
<comment type="similarity">
    <text evidence="1">Belongs to the GTP cyclohydrolase I type 2/NIF3 family.</text>
</comment>
<feature type="binding site" evidence="5">
    <location>
        <position position="103"/>
    </location>
    <ligand>
        <name>a divalent metal cation</name>
        <dbReference type="ChEBI" id="CHEBI:60240"/>
        <label>1</label>
    </ligand>
</feature>
<feature type="binding site" evidence="5">
    <location>
        <position position="227"/>
    </location>
    <ligand>
        <name>a divalent metal cation</name>
        <dbReference type="ChEBI" id="CHEBI:60240"/>
        <label>1</label>
    </ligand>
</feature>
<evidence type="ECO:0000256" key="5">
    <source>
        <dbReference type="PIRSR" id="PIRSR602678-1"/>
    </source>
</evidence>
<evidence type="ECO:0000256" key="1">
    <source>
        <dbReference type="ARBA" id="ARBA00006964"/>
    </source>
</evidence>
<dbReference type="RefSeq" id="WP_187529200.1">
    <property type="nucleotide sequence ID" value="NZ_CP060724.1"/>
</dbReference>
<dbReference type="InterPro" id="IPR002678">
    <property type="entry name" value="DUF34/NIF3"/>
</dbReference>
<dbReference type="SUPFAM" id="SSF102705">
    <property type="entry name" value="NIF3 (NGG1p interacting factor 3)-like"/>
    <property type="match status" value="1"/>
</dbReference>
<dbReference type="GO" id="GO:0046872">
    <property type="term" value="F:metal ion binding"/>
    <property type="evidence" value="ECO:0007669"/>
    <property type="project" value="UniProtKB-KW"/>
</dbReference>
<gene>
    <name evidence="6" type="ORF">H9L19_00215</name>
</gene>
<keyword evidence="7" id="KW-1185">Reference proteome</keyword>
<dbReference type="PANTHER" id="PTHR13799">
    <property type="entry name" value="NGG1 INTERACTING FACTOR 3"/>
    <property type="match status" value="1"/>
</dbReference>
<dbReference type="KEGG" id="wdi:H9L19_00215"/>
<keyword evidence="4 5" id="KW-0479">Metal-binding</keyword>
<dbReference type="InterPro" id="IPR036069">
    <property type="entry name" value="DUF34/NIF3_sf"/>
</dbReference>
<dbReference type="AlphaFoldDB" id="A0A7G9T5J2"/>
<dbReference type="EMBL" id="CP060724">
    <property type="protein sequence ID" value="QNN75367.1"/>
    <property type="molecule type" value="Genomic_DNA"/>
</dbReference>
<organism evidence="6 7">
    <name type="scientific">Weissella diestrammenae</name>
    <dbReference type="NCBI Taxonomy" id="1162633"/>
    <lineage>
        <taxon>Bacteria</taxon>
        <taxon>Bacillati</taxon>
        <taxon>Bacillota</taxon>
        <taxon>Bacilli</taxon>
        <taxon>Lactobacillales</taxon>
        <taxon>Lactobacillaceae</taxon>
        <taxon>Weissella</taxon>
    </lineage>
</organism>
<comment type="subunit">
    <text evidence="2">Homohexamer.</text>
</comment>
<name>A0A7G9T5J2_9LACO</name>
<evidence type="ECO:0000313" key="7">
    <source>
        <dbReference type="Proteomes" id="UP000515800"/>
    </source>
</evidence>
<evidence type="ECO:0000256" key="3">
    <source>
        <dbReference type="ARBA" id="ARBA00022112"/>
    </source>
</evidence>
<dbReference type="Pfam" id="PF01784">
    <property type="entry name" value="DUF34_NIF3"/>
    <property type="match status" value="1"/>
</dbReference>